<dbReference type="RefSeq" id="WP_100343015.1">
    <property type="nucleotide sequence ID" value="NZ_PGFB01000001.1"/>
</dbReference>
<reference evidence="2 3" key="1">
    <citation type="submission" date="2017-11" db="EMBL/GenBank/DDBJ databases">
        <title>Genomic Encyclopedia of Archaeal and Bacterial Type Strains, Phase II (KMG-II): From Individual Species to Whole Genera.</title>
        <authorList>
            <person name="Goeker M."/>
        </authorList>
    </citation>
    <scope>NUCLEOTIDE SEQUENCE [LARGE SCALE GENOMIC DNA]</scope>
    <source>
        <strain evidence="2 3">DSM 25625</strain>
    </source>
</reference>
<keyword evidence="3" id="KW-1185">Reference proteome</keyword>
<protein>
    <submittedName>
        <fullName evidence="2">Uncharacterized protein DUF4386</fullName>
    </submittedName>
</protein>
<feature type="transmembrane region" description="Helical" evidence="1">
    <location>
        <begin position="179"/>
        <end position="201"/>
    </location>
</feature>
<evidence type="ECO:0000256" key="1">
    <source>
        <dbReference type="SAM" id="Phobius"/>
    </source>
</evidence>
<organism evidence="2 3">
    <name type="scientific">Compostimonas suwonensis</name>
    <dbReference type="NCBI Taxonomy" id="1048394"/>
    <lineage>
        <taxon>Bacteria</taxon>
        <taxon>Bacillati</taxon>
        <taxon>Actinomycetota</taxon>
        <taxon>Actinomycetes</taxon>
        <taxon>Micrococcales</taxon>
        <taxon>Microbacteriaceae</taxon>
        <taxon>Compostimonas</taxon>
    </lineage>
</organism>
<dbReference type="AlphaFoldDB" id="A0A2M9C3G7"/>
<keyword evidence="1" id="KW-0812">Transmembrane</keyword>
<keyword evidence="1" id="KW-1133">Transmembrane helix</keyword>
<dbReference type="InterPro" id="IPR025495">
    <property type="entry name" value="DUF4386"/>
</dbReference>
<dbReference type="OrthoDB" id="1176146at2"/>
<feature type="transmembrane region" description="Helical" evidence="1">
    <location>
        <begin position="121"/>
        <end position="141"/>
    </location>
</feature>
<feature type="transmembrane region" description="Helical" evidence="1">
    <location>
        <begin position="153"/>
        <end position="173"/>
    </location>
</feature>
<comment type="caution">
    <text evidence="2">The sequence shown here is derived from an EMBL/GenBank/DDBJ whole genome shotgun (WGS) entry which is preliminary data.</text>
</comment>
<proteinExistence type="predicted"/>
<sequence>MPHPQRAARIAGGLYLLTVVTSIPALALKAPVLSDPASAAGGSAALTWAALLEVVLAAACVGTAVVLYPVVRRQGETAALGFVVARTLESGLVLSGVIAMLALARVTGAAAPGLVAIHDGAFLIGPGLIPAANALCLGYLLYRSRLVPRVIPLVGLVGAPLLIASAIASLFGVTGQVSAVAGVAALPIALWEISLGLWLVVKGFRAEPLATLMAGRVAA</sequence>
<evidence type="ECO:0000313" key="2">
    <source>
        <dbReference type="EMBL" id="PJJ65081.1"/>
    </source>
</evidence>
<accession>A0A2M9C3G7</accession>
<dbReference type="Proteomes" id="UP000230161">
    <property type="component" value="Unassembled WGS sequence"/>
</dbReference>
<gene>
    <name evidence="2" type="ORF">CLV54_0108</name>
</gene>
<name>A0A2M9C3G7_9MICO</name>
<feature type="transmembrane region" description="Helical" evidence="1">
    <location>
        <begin position="92"/>
        <end position="115"/>
    </location>
</feature>
<keyword evidence="1" id="KW-0472">Membrane</keyword>
<dbReference type="EMBL" id="PGFB01000001">
    <property type="protein sequence ID" value="PJJ65081.1"/>
    <property type="molecule type" value="Genomic_DNA"/>
</dbReference>
<dbReference type="Pfam" id="PF14329">
    <property type="entry name" value="DUF4386"/>
    <property type="match status" value="1"/>
</dbReference>
<feature type="transmembrane region" description="Helical" evidence="1">
    <location>
        <begin position="45"/>
        <end position="71"/>
    </location>
</feature>
<evidence type="ECO:0000313" key="3">
    <source>
        <dbReference type="Proteomes" id="UP000230161"/>
    </source>
</evidence>